<keyword evidence="1" id="KW-0732">Signal</keyword>
<evidence type="ECO:0000313" key="3">
    <source>
        <dbReference type="Proteomes" id="UP000318148"/>
    </source>
</evidence>
<dbReference type="AlphaFoldDB" id="A0A520LK60"/>
<gene>
    <name evidence="2" type="ORF">EVB02_03625</name>
</gene>
<evidence type="ECO:0000313" key="2">
    <source>
        <dbReference type="EMBL" id="RZO05160.1"/>
    </source>
</evidence>
<evidence type="ECO:0000256" key="1">
    <source>
        <dbReference type="SAM" id="SignalP"/>
    </source>
</evidence>
<dbReference type="SUPFAM" id="SSF53474">
    <property type="entry name" value="alpha/beta-Hydrolases"/>
    <property type="match status" value="1"/>
</dbReference>
<feature type="chain" id="PRO_5021773516" description="Alpha/beta hydrolase" evidence="1">
    <location>
        <begin position="17"/>
        <end position="294"/>
    </location>
</feature>
<proteinExistence type="predicted"/>
<protein>
    <recommendedName>
        <fullName evidence="4">Alpha/beta hydrolase</fullName>
    </recommendedName>
</protein>
<name>A0A520LK60_9GAMM</name>
<dbReference type="Proteomes" id="UP000318148">
    <property type="component" value="Unassembled WGS sequence"/>
</dbReference>
<sequence length="294" mass="33464">MKVLFAALLLNTFVFASDDFFDQFDSDGKGNFVFEDWKGKPLRVFASIPKEIKRDTPIIVILHGQSRNAEGYRNSWHSAARRYNFIALVPKYSTPDFPKTRYNLGNMKTLGGRSISEDNWIFSSIEPLFNFSRKTFGTQVDAYSLYGHSAGAQVAHRFVYLIHPNRAKRIVLANSGYYSMPINEIEYPYGIKGLNVSEEMLQKAYEKRVIILLGDKDNDPNHSSLNKDNQAMRQGPHRFARGHNFYMNSLFKGSILMKVPFNWSMSVAPGVGHSNRSMVPFATPFLLDGPLTVR</sequence>
<dbReference type="EMBL" id="SHBO01000047">
    <property type="protein sequence ID" value="RZO05160.1"/>
    <property type="molecule type" value="Genomic_DNA"/>
</dbReference>
<organism evidence="2 3">
    <name type="scientific">SAR92 clade bacterium</name>
    <dbReference type="NCBI Taxonomy" id="2315479"/>
    <lineage>
        <taxon>Bacteria</taxon>
        <taxon>Pseudomonadati</taxon>
        <taxon>Pseudomonadota</taxon>
        <taxon>Gammaproteobacteria</taxon>
        <taxon>Cellvibrionales</taxon>
        <taxon>Porticoccaceae</taxon>
        <taxon>SAR92 clade</taxon>
    </lineage>
</organism>
<dbReference type="Gene3D" id="3.40.50.1820">
    <property type="entry name" value="alpha/beta hydrolase"/>
    <property type="match status" value="1"/>
</dbReference>
<accession>A0A520LK60</accession>
<reference evidence="2 3" key="1">
    <citation type="submission" date="2019-02" db="EMBL/GenBank/DDBJ databases">
        <title>Prokaryotic population dynamics and viral predation in marine succession experiment using metagenomics: the confinement effect.</title>
        <authorList>
            <person name="Haro-Moreno J.M."/>
            <person name="Rodriguez-Valera F."/>
            <person name="Lopez-Perez M."/>
        </authorList>
    </citation>
    <scope>NUCLEOTIDE SEQUENCE [LARGE SCALE GENOMIC DNA]</scope>
    <source>
        <strain evidence="2">MED-G169</strain>
    </source>
</reference>
<comment type="caution">
    <text evidence="2">The sequence shown here is derived from an EMBL/GenBank/DDBJ whole genome shotgun (WGS) entry which is preliminary data.</text>
</comment>
<feature type="signal peptide" evidence="1">
    <location>
        <begin position="1"/>
        <end position="16"/>
    </location>
</feature>
<dbReference type="InterPro" id="IPR029058">
    <property type="entry name" value="AB_hydrolase_fold"/>
</dbReference>
<evidence type="ECO:0008006" key="4">
    <source>
        <dbReference type="Google" id="ProtNLM"/>
    </source>
</evidence>